<dbReference type="Proteomes" id="UP000005090">
    <property type="component" value="Chromosome"/>
</dbReference>
<gene>
    <name evidence="1" type="ORF">Metal_3543</name>
</gene>
<reference evidence="1 2" key="1">
    <citation type="journal article" date="2013" name="Genome Announc.">
        <title>Genome Sequence of the Obligate Gammaproteobacterial Methanotroph Methylomicrobium album Strain BG8.</title>
        <authorList>
            <person name="Kits K.D."/>
            <person name="Kalyuzhnaya M.G."/>
            <person name="Klotz M.G."/>
            <person name="Jetten M.S."/>
            <person name="Op den Camp H.J."/>
            <person name="Vuilleumier S."/>
            <person name="Bringel F."/>
            <person name="Dispirito A.A."/>
            <person name="Murrell J.C."/>
            <person name="Bruce D."/>
            <person name="Cheng J.F."/>
            <person name="Copeland A."/>
            <person name="Goodwin L."/>
            <person name="Hauser L."/>
            <person name="Lajus A."/>
            <person name="Land M.L."/>
            <person name="Lapidus A."/>
            <person name="Lucas S."/>
            <person name="Medigue C."/>
            <person name="Pitluck S."/>
            <person name="Woyke T."/>
            <person name="Zeytun A."/>
            <person name="Stein L.Y."/>
        </authorList>
    </citation>
    <scope>NUCLEOTIDE SEQUENCE [LARGE SCALE GENOMIC DNA]</scope>
    <source>
        <strain evidence="1 2">BG8</strain>
    </source>
</reference>
<evidence type="ECO:0000313" key="2">
    <source>
        <dbReference type="Proteomes" id="UP000005090"/>
    </source>
</evidence>
<protein>
    <submittedName>
        <fullName evidence="1">Uncharacterized protein</fullName>
    </submittedName>
</protein>
<dbReference type="EMBL" id="CM001475">
    <property type="protein sequence ID" value="EIC31191.1"/>
    <property type="molecule type" value="Genomic_DNA"/>
</dbReference>
<dbReference type="STRING" id="686340.Metal_3543"/>
<dbReference type="HOGENOM" id="CLU_810878_0_0_6"/>
<dbReference type="RefSeq" id="WP_005374372.1">
    <property type="nucleotide sequence ID" value="NZ_CM001475.1"/>
</dbReference>
<sequence>MFDLYESDYDHTKIDALVAYARENQIEAQQLALDASQLIAMTKERFDSYKDSGFFKRLRLRLSGELGSLERGNQQDLIKMQKYAWIYLKKLQEQNLLQEYAILTIRNNLQEVLEIAGENRAAIINLVDKFGDRLRHCEKNIDLLNGHVNLLKWRASIKIRGYEQYPELCRIIAVMFDYFRFIQDKNIDYNAVIGSDDVEVILNDISIDYNKKIVHSQFTEKLIDEIHQIGFTKYQQLLQLEIKKLDIDVSENFVLRNISSYFYPVLFRISLDTSRLENIRTREDKQQMIPIFSKYSQEAIYNHNISYSLLQIANEFLSGCMIVTTILARNIGSRYKYQTHSY</sequence>
<accession>H8GGB1</accession>
<evidence type="ECO:0000313" key="1">
    <source>
        <dbReference type="EMBL" id="EIC31191.1"/>
    </source>
</evidence>
<keyword evidence="2" id="KW-1185">Reference proteome</keyword>
<dbReference type="eggNOG" id="ENOG5033H5D">
    <property type="taxonomic scope" value="Bacteria"/>
</dbReference>
<name>H8GGB1_METAL</name>
<dbReference type="AlphaFoldDB" id="H8GGB1"/>
<organism evidence="1 2">
    <name type="scientific">Methylomicrobium album BG8</name>
    <dbReference type="NCBI Taxonomy" id="686340"/>
    <lineage>
        <taxon>Bacteria</taxon>
        <taxon>Pseudomonadati</taxon>
        <taxon>Pseudomonadota</taxon>
        <taxon>Gammaproteobacteria</taxon>
        <taxon>Methylococcales</taxon>
        <taxon>Methylococcaceae</taxon>
        <taxon>Methylomicrobium</taxon>
    </lineage>
</organism>
<proteinExistence type="predicted"/>